<evidence type="ECO:0008006" key="4">
    <source>
        <dbReference type="Google" id="ProtNLM"/>
    </source>
</evidence>
<name>A0A1G8QRL1_9ACTN</name>
<reference evidence="2 3" key="1">
    <citation type="submission" date="2016-10" db="EMBL/GenBank/DDBJ databases">
        <authorList>
            <person name="de Groot N.N."/>
        </authorList>
    </citation>
    <scope>NUCLEOTIDE SEQUENCE [LARGE SCALE GENOMIC DNA]</scope>
    <source>
        <strain evidence="2 3">CGMCC 4.6533</strain>
    </source>
</reference>
<accession>A0A1G8QRL1</accession>
<evidence type="ECO:0000313" key="3">
    <source>
        <dbReference type="Proteomes" id="UP000199202"/>
    </source>
</evidence>
<feature type="signal peptide" evidence="1">
    <location>
        <begin position="1"/>
        <end position="26"/>
    </location>
</feature>
<gene>
    <name evidence="2" type="ORF">SAMN05421869_108337</name>
</gene>
<evidence type="ECO:0000256" key="1">
    <source>
        <dbReference type="SAM" id="SignalP"/>
    </source>
</evidence>
<dbReference type="AlphaFoldDB" id="A0A1G8QRL1"/>
<evidence type="ECO:0000313" key="2">
    <source>
        <dbReference type="EMBL" id="SDJ07303.1"/>
    </source>
</evidence>
<keyword evidence="3" id="KW-1185">Reference proteome</keyword>
<sequence>MYRNAVRIVGALIATAIMITSAGAGAASAQATSFSRELSAVARAAGVSEATAYSMALSIARSDPADDYRFPDEAFSEAPRSWGSVVAFVKRFWRKIVDAAKAAGAWTLWKAHRCATGAVSEVMKKFGEDLTDADAVVGVAIYGCIKGLRG</sequence>
<protein>
    <recommendedName>
        <fullName evidence="4">Transglycosylase SLT domain-containing protein</fullName>
    </recommendedName>
</protein>
<dbReference type="Proteomes" id="UP000199202">
    <property type="component" value="Unassembled WGS sequence"/>
</dbReference>
<proteinExistence type="predicted"/>
<keyword evidence="1" id="KW-0732">Signal</keyword>
<organism evidence="2 3">
    <name type="scientific">Nonomuraea jiangxiensis</name>
    <dbReference type="NCBI Taxonomy" id="633440"/>
    <lineage>
        <taxon>Bacteria</taxon>
        <taxon>Bacillati</taxon>
        <taxon>Actinomycetota</taxon>
        <taxon>Actinomycetes</taxon>
        <taxon>Streptosporangiales</taxon>
        <taxon>Streptosporangiaceae</taxon>
        <taxon>Nonomuraea</taxon>
    </lineage>
</organism>
<feature type="chain" id="PRO_5011591983" description="Transglycosylase SLT domain-containing protein" evidence="1">
    <location>
        <begin position="27"/>
        <end position="150"/>
    </location>
</feature>
<dbReference type="EMBL" id="FNDJ01000008">
    <property type="protein sequence ID" value="SDJ07303.1"/>
    <property type="molecule type" value="Genomic_DNA"/>
</dbReference>
<dbReference type="RefSeq" id="WP_143043803.1">
    <property type="nucleotide sequence ID" value="NZ_FNDJ01000008.1"/>
</dbReference>